<evidence type="ECO:0000313" key="2">
    <source>
        <dbReference type="EMBL" id="NYI11796.1"/>
    </source>
</evidence>
<evidence type="ECO:0000313" key="3">
    <source>
        <dbReference type="Proteomes" id="UP000537326"/>
    </source>
</evidence>
<sequence>MDDLARLLRDQDGVVARRQLLSLPGMDRTTVARLVRRRELVEVQRGVYVDHTGPPSWQQRAWAAVLWAWPAALADQSAWRAFEGPGRRSRDVDRLHVVVDRDRRLTAPPGIVLHRRSGFGDRVLWNLGPPRVRLEEAVLDVALGAPDELGTIAALADAAGGRRTTAARLRAALDGRPWVPRRALIGAVLDDVEAGSCSVLEREYLARVERPHGLPVGRRQARAEHRGRTMWQDVAYEEWGLVVELDGRFDHVVMTDRDRDLDRDLATAAAGGQTLRLGYGQVLSRSCATADRVARVLASRGWSGVTQRCGKCGAPDQPG</sequence>
<keyword evidence="3" id="KW-1185">Reference proteome</keyword>
<keyword evidence="2" id="KW-0378">Hydrolase</keyword>
<comment type="caution">
    <text evidence="2">The sequence shown here is derived from an EMBL/GenBank/DDBJ whole genome shotgun (WGS) entry which is preliminary data.</text>
</comment>
<dbReference type="RefSeq" id="WP_179532432.1">
    <property type="nucleotide sequence ID" value="NZ_CBCSEK010000081.1"/>
</dbReference>
<name>A0A7Y9YGG7_9ACTN</name>
<accession>A0A7Y9YGG7</accession>
<organism evidence="2 3">
    <name type="scientific">Nocardioides marinus</name>
    <dbReference type="NCBI Taxonomy" id="374514"/>
    <lineage>
        <taxon>Bacteria</taxon>
        <taxon>Bacillati</taxon>
        <taxon>Actinomycetota</taxon>
        <taxon>Actinomycetes</taxon>
        <taxon>Propionibacteriales</taxon>
        <taxon>Nocardioidaceae</taxon>
        <taxon>Nocardioides</taxon>
    </lineage>
</organism>
<proteinExistence type="predicted"/>
<keyword evidence="2" id="KW-0255">Endonuclease</keyword>
<gene>
    <name evidence="2" type="ORF">BKA05_003311</name>
</gene>
<evidence type="ECO:0000259" key="1">
    <source>
        <dbReference type="Pfam" id="PF13338"/>
    </source>
</evidence>
<dbReference type="InterPro" id="IPR025159">
    <property type="entry name" value="AbiEi_N"/>
</dbReference>
<protein>
    <submittedName>
        <fullName evidence="2">Very-short-patch-repair endonuclease</fullName>
    </submittedName>
</protein>
<dbReference type="Proteomes" id="UP000537326">
    <property type="component" value="Unassembled WGS sequence"/>
</dbReference>
<feature type="domain" description="AbiEi antitoxin N-terminal" evidence="1">
    <location>
        <begin position="3"/>
        <end position="49"/>
    </location>
</feature>
<reference evidence="2 3" key="1">
    <citation type="submission" date="2020-07" db="EMBL/GenBank/DDBJ databases">
        <title>Sequencing the genomes of 1000 actinobacteria strains.</title>
        <authorList>
            <person name="Klenk H.-P."/>
        </authorList>
    </citation>
    <scope>NUCLEOTIDE SEQUENCE [LARGE SCALE GENOMIC DNA]</scope>
    <source>
        <strain evidence="2 3">DSM 18248</strain>
    </source>
</reference>
<dbReference type="Pfam" id="PF13338">
    <property type="entry name" value="AbiEi_4"/>
    <property type="match status" value="1"/>
</dbReference>
<keyword evidence="2" id="KW-0540">Nuclease</keyword>
<dbReference type="GO" id="GO:0004519">
    <property type="term" value="F:endonuclease activity"/>
    <property type="evidence" value="ECO:0007669"/>
    <property type="project" value="UniProtKB-KW"/>
</dbReference>
<dbReference type="EMBL" id="JACBZI010000001">
    <property type="protein sequence ID" value="NYI11796.1"/>
    <property type="molecule type" value="Genomic_DNA"/>
</dbReference>
<dbReference type="AlphaFoldDB" id="A0A7Y9YGG7"/>